<dbReference type="PANTHER" id="PTHR43396">
    <property type="entry name" value="FLAVOHEMOPROTEIN"/>
    <property type="match status" value="1"/>
</dbReference>
<keyword evidence="3" id="KW-0479">Metal-binding</keyword>
<comment type="similarity">
    <text evidence="5">Belongs to the globin family.</text>
</comment>
<gene>
    <name evidence="7" type="primary">hmpA_2</name>
    <name evidence="7" type="ORF">NCTC8272_00153</name>
</gene>
<dbReference type="GO" id="GO:0046210">
    <property type="term" value="P:nitric oxide catabolic process"/>
    <property type="evidence" value="ECO:0007669"/>
    <property type="project" value="TreeGrafter"/>
</dbReference>
<dbReference type="GO" id="GO:0019825">
    <property type="term" value="F:oxygen binding"/>
    <property type="evidence" value="ECO:0007669"/>
    <property type="project" value="InterPro"/>
</dbReference>
<evidence type="ECO:0000256" key="3">
    <source>
        <dbReference type="ARBA" id="ARBA00022723"/>
    </source>
</evidence>
<dbReference type="PROSITE" id="PS01033">
    <property type="entry name" value="GLOBIN"/>
    <property type="match status" value="1"/>
</dbReference>
<feature type="domain" description="Globin" evidence="6">
    <location>
        <begin position="1"/>
        <end position="97"/>
    </location>
</feature>
<protein>
    <submittedName>
        <fullName evidence="7">Flavohemoprotein</fullName>
        <ecNumber evidence="7">1.14.12.17</ecNumber>
        <ecNumber evidence="7">1.5.1.34</ecNumber>
    </submittedName>
</protein>
<keyword evidence="4" id="KW-0408">Iron</keyword>
<organism evidence="7 8">
    <name type="scientific">Salmonella enterica I</name>
    <dbReference type="NCBI Taxonomy" id="59201"/>
    <lineage>
        <taxon>Bacteria</taxon>
        <taxon>Pseudomonadati</taxon>
        <taxon>Pseudomonadota</taxon>
        <taxon>Gammaproteobacteria</taxon>
        <taxon>Enterobacterales</taxon>
        <taxon>Enterobacteriaceae</taxon>
        <taxon>Salmonella</taxon>
    </lineage>
</organism>
<keyword evidence="2 5" id="KW-0561">Oxygen transport</keyword>
<evidence type="ECO:0000256" key="5">
    <source>
        <dbReference type="RuleBase" id="RU000356"/>
    </source>
</evidence>
<evidence type="ECO:0000259" key="6">
    <source>
        <dbReference type="PROSITE" id="PS01033"/>
    </source>
</evidence>
<dbReference type="Gene3D" id="1.10.490.10">
    <property type="entry name" value="Globins"/>
    <property type="match status" value="1"/>
</dbReference>
<dbReference type="SUPFAM" id="SSF46458">
    <property type="entry name" value="Globin-like"/>
    <property type="match status" value="1"/>
</dbReference>
<evidence type="ECO:0000313" key="7">
    <source>
        <dbReference type="EMBL" id="VEA30702.1"/>
    </source>
</evidence>
<reference evidence="7 8" key="1">
    <citation type="submission" date="2018-12" db="EMBL/GenBank/DDBJ databases">
        <authorList>
            <consortium name="Pathogen Informatics"/>
        </authorList>
    </citation>
    <scope>NUCLEOTIDE SEQUENCE [LARGE SCALE GENOMIC DNA]</scope>
    <source>
        <strain evidence="7 8">NCTC8272</strain>
    </source>
</reference>
<evidence type="ECO:0000313" key="8">
    <source>
        <dbReference type="Proteomes" id="UP000277214"/>
    </source>
</evidence>
<dbReference type="EC" id="1.5.1.34" evidence="7"/>
<dbReference type="GO" id="GO:0071949">
    <property type="term" value="F:FAD binding"/>
    <property type="evidence" value="ECO:0007669"/>
    <property type="project" value="TreeGrafter"/>
</dbReference>
<dbReference type="Pfam" id="PF00042">
    <property type="entry name" value="Globin"/>
    <property type="match status" value="1"/>
</dbReference>
<evidence type="ECO:0000256" key="2">
    <source>
        <dbReference type="ARBA" id="ARBA00022621"/>
    </source>
</evidence>
<evidence type="ECO:0000256" key="4">
    <source>
        <dbReference type="ARBA" id="ARBA00023004"/>
    </source>
</evidence>
<dbReference type="GO" id="GO:0071500">
    <property type="term" value="P:cellular response to nitrosative stress"/>
    <property type="evidence" value="ECO:0007669"/>
    <property type="project" value="TreeGrafter"/>
</dbReference>
<proteinExistence type="inferred from homology"/>
<dbReference type="EMBL" id="LR134149">
    <property type="protein sequence ID" value="VEA30702.1"/>
    <property type="molecule type" value="Genomic_DNA"/>
</dbReference>
<dbReference type="GO" id="GO:0046872">
    <property type="term" value="F:metal ion binding"/>
    <property type="evidence" value="ECO:0007669"/>
    <property type="project" value="UniProtKB-KW"/>
</dbReference>
<dbReference type="GO" id="GO:0004155">
    <property type="term" value="F:6,7-dihydropteridine reductase activity"/>
    <property type="evidence" value="ECO:0007669"/>
    <property type="project" value="UniProtKB-EC"/>
</dbReference>
<dbReference type="GO" id="GO:0005344">
    <property type="term" value="F:oxygen carrier activity"/>
    <property type="evidence" value="ECO:0007669"/>
    <property type="project" value="UniProtKB-KW"/>
</dbReference>
<dbReference type="EC" id="1.14.12.17" evidence="7"/>
<dbReference type="InterPro" id="IPR012292">
    <property type="entry name" value="Globin/Proto"/>
</dbReference>
<dbReference type="PANTHER" id="PTHR43396:SF3">
    <property type="entry name" value="FLAVOHEMOPROTEIN"/>
    <property type="match status" value="1"/>
</dbReference>
<dbReference type="Proteomes" id="UP000277214">
    <property type="component" value="Chromosome 1"/>
</dbReference>
<dbReference type="InterPro" id="IPR009050">
    <property type="entry name" value="Globin-like_sf"/>
</dbReference>
<sequence length="97" mass="10768">MFTHNPELKEIFNMSNQRNGDQREALFNAIAAYASNIENLPALLPAVEKIAQKHTSFQIKPEQYNIVGTHLLATLDEMFNPGQGGAGRVGQSLWRTG</sequence>
<keyword evidence="7" id="KW-0560">Oxidoreductase</keyword>
<keyword evidence="5" id="KW-0813">Transport</keyword>
<name>A0A3S4GD30_SALET</name>
<evidence type="ECO:0000256" key="1">
    <source>
        <dbReference type="ARBA" id="ARBA00022617"/>
    </source>
</evidence>
<dbReference type="InterPro" id="IPR000971">
    <property type="entry name" value="Globin"/>
</dbReference>
<dbReference type="GO" id="GO:0020037">
    <property type="term" value="F:heme binding"/>
    <property type="evidence" value="ECO:0007669"/>
    <property type="project" value="InterPro"/>
</dbReference>
<dbReference type="AlphaFoldDB" id="A0A3S4GD30"/>
<keyword evidence="1 5" id="KW-0349">Heme</keyword>
<accession>A0A3S4GD30</accession>
<dbReference type="GO" id="GO:0008941">
    <property type="term" value="F:nitric oxide dioxygenase NAD(P)H activity"/>
    <property type="evidence" value="ECO:0007669"/>
    <property type="project" value="UniProtKB-EC"/>
</dbReference>